<dbReference type="GeneID" id="5005537"/>
<dbReference type="AlphaFoldDB" id="A4S742"/>
<dbReference type="OMA" id="YYMGQIE"/>
<dbReference type="HOGENOM" id="CLU_102707_0_0_1"/>
<feature type="chain" id="PRO_5002672215" evidence="1">
    <location>
        <begin position="23"/>
        <end position="177"/>
    </location>
</feature>
<name>A4S742_OSTLU</name>
<protein>
    <submittedName>
        <fullName evidence="2">Uncharacterized protein</fullName>
    </submittedName>
</protein>
<gene>
    <name evidence="2" type="ORF">OSTLU_27344</name>
</gene>
<organism evidence="2 3">
    <name type="scientific">Ostreococcus lucimarinus (strain CCE9901)</name>
    <dbReference type="NCBI Taxonomy" id="436017"/>
    <lineage>
        <taxon>Eukaryota</taxon>
        <taxon>Viridiplantae</taxon>
        <taxon>Chlorophyta</taxon>
        <taxon>Mamiellophyceae</taxon>
        <taxon>Mamiellales</taxon>
        <taxon>Bathycoccaceae</taxon>
        <taxon>Ostreococcus</taxon>
    </lineage>
</organism>
<dbReference type="Proteomes" id="UP000001568">
    <property type="component" value="Chromosome 14"/>
</dbReference>
<evidence type="ECO:0000313" key="3">
    <source>
        <dbReference type="Proteomes" id="UP000001568"/>
    </source>
</evidence>
<dbReference type="RefSeq" id="XP_001421208.1">
    <property type="nucleotide sequence ID" value="XM_001421171.1"/>
</dbReference>
<accession>A4S742</accession>
<proteinExistence type="predicted"/>
<reference evidence="2 3" key="1">
    <citation type="journal article" date="2007" name="Proc. Natl. Acad. Sci. U.S.A.">
        <title>The tiny eukaryote Ostreococcus provides genomic insights into the paradox of plankton speciation.</title>
        <authorList>
            <person name="Palenik B."/>
            <person name="Grimwood J."/>
            <person name="Aerts A."/>
            <person name="Rouze P."/>
            <person name="Salamov A."/>
            <person name="Putnam N."/>
            <person name="Dupont C."/>
            <person name="Jorgensen R."/>
            <person name="Derelle E."/>
            <person name="Rombauts S."/>
            <person name="Zhou K."/>
            <person name="Otillar R."/>
            <person name="Merchant S.S."/>
            <person name="Podell S."/>
            <person name="Gaasterland T."/>
            <person name="Napoli C."/>
            <person name="Gendler K."/>
            <person name="Manuell A."/>
            <person name="Tai V."/>
            <person name="Vallon O."/>
            <person name="Piganeau G."/>
            <person name="Jancek S."/>
            <person name="Heijde M."/>
            <person name="Jabbari K."/>
            <person name="Bowler C."/>
            <person name="Lohr M."/>
            <person name="Robbens S."/>
            <person name="Werner G."/>
            <person name="Dubchak I."/>
            <person name="Pazour G.J."/>
            <person name="Ren Q."/>
            <person name="Paulsen I."/>
            <person name="Delwiche C."/>
            <person name="Schmutz J."/>
            <person name="Rokhsar D."/>
            <person name="Van de Peer Y."/>
            <person name="Moreau H."/>
            <person name="Grigoriev I.V."/>
        </authorList>
    </citation>
    <scope>NUCLEOTIDE SEQUENCE [LARGE SCALE GENOMIC DNA]</scope>
    <source>
        <strain evidence="2 3">CCE9901</strain>
    </source>
</reference>
<feature type="signal peptide" evidence="1">
    <location>
        <begin position="1"/>
        <end position="22"/>
    </location>
</feature>
<sequence length="177" mass="19703">MRALLSPFGAFVVAAIVSVANPTFMTSGREAILMKLYERQSGGETSAYVKDGVLYRMDASGSMTANAKDGIMVDKNGGIWVIVPQKDDVTLIKQKYYMGQIEDVPTLPKNPSAAEQKKYDEFMAKLFDFEKLPNVKKVYDGPYPVPVRKETEKFFREGLPASVMDEIEGVGALFEQR</sequence>
<dbReference type="OrthoDB" id="497330at2759"/>
<keyword evidence="3" id="KW-1185">Reference proteome</keyword>
<evidence type="ECO:0000256" key="1">
    <source>
        <dbReference type="SAM" id="SignalP"/>
    </source>
</evidence>
<dbReference type="KEGG" id="olu:OSTLU_27344"/>
<evidence type="ECO:0000313" key="2">
    <source>
        <dbReference type="EMBL" id="ABO99501.1"/>
    </source>
</evidence>
<dbReference type="EMBL" id="CP000594">
    <property type="protein sequence ID" value="ABO99501.1"/>
    <property type="molecule type" value="Genomic_DNA"/>
</dbReference>
<keyword evidence="1" id="KW-0732">Signal</keyword>
<dbReference type="Gramene" id="ABO99501">
    <property type="protein sequence ID" value="ABO99501"/>
    <property type="gene ID" value="OSTLU_27344"/>
</dbReference>